<feature type="non-terminal residue" evidence="2">
    <location>
        <position position="259"/>
    </location>
</feature>
<dbReference type="EMBL" id="BARS01034851">
    <property type="protein sequence ID" value="GAG26632.1"/>
    <property type="molecule type" value="Genomic_DNA"/>
</dbReference>
<organism evidence="2">
    <name type="scientific">marine sediment metagenome</name>
    <dbReference type="NCBI Taxonomy" id="412755"/>
    <lineage>
        <taxon>unclassified sequences</taxon>
        <taxon>metagenomes</taxon>
        <taxon>ecological metagenomes</taxon>
    </lineage>
</organism>
<name>X0WTV0_9ZZZZ</name>
<evidence type="ECO:0000313" key="2">
    <source>
        <dbReference type="EMBL" id="GAG26632.1"/>
    </source>
</evidence>
<dbReference type="AlphaFoldDB" id="X0WTV0"/>
<reference evidence="2" key="1">
    <citation type="journal article" date="2014" name="Front. Microbiol.">
        <title>High frequency of phylogenetically diverse reductive dehalogenase-homologous genes in deep subseafloor sedimentary metagenomes.</title>
        <authorList>
            <person name="Kawai M."/>
            <person name="Futagami T."/>
            <person name="Toyoda A."/>
            <person name="Takaki Y."/>
            <person name="Nishi S."/>
            <person name="Hori S."/>
            <person name="Arai W."/>
            <person name="Tsubouchi T."/>
            <person name="Morono Y."/>
            <person name="Uchiyama I."/>
            <person name="Ito T."/>
            <person name="Fujiyama A."/>
            <person name="Inagaki F."/>
            <person name="Takami H."/>
        </authorList>
    </citation>
    <scope>NUCLEOTIDE SEQUENCE</scope>
    <source>
        <strain evidence="2">Expedition CK06-06</strain>
    </source>
</reference>
<dbReference type="InterPro" id="IPR028974">
    <property type="entry name" value="TSP_type-3_rpt"/>
</dbReference>
<protein>
    <submittedName>
        <fullName evidence="2">Uncharacterized protein</fullName>
    </submittedName>
</protein>
<proteinExistence type="predicted"/>
<feature type="non-terminal residue" evidence="2">
    <location>
        <position position="1"/>
    </location>
</feature>
<feature type="region of interest" description="Disordered" evidence="1">
    <location>
        <begin position="1"/>
        <end position="29"/>
    </location>
</feature>
<evidence type="ECO:0000256" key="1">
    <source>
        <dbReference type="SAM" id="MobiDB-lite"/>
    </source>
</evidence>
<sequence length="259" mass="26821">ARLPDADDDGIENALDPCPFDADPSTGEFRWDPRVPEDLYFAAPGIPDDVDGLPYSCDPDPFERVVIGTCCHGDGDSWRNRADNCPLVKNPDNNDEDSDGIGDACDVLGAEITFPDGSKGSGLGPDDMDGRAEGIGNDAFDTCKVTIIEIGSGGTPPIAAGVYKPCNPNALLPAGGDGTTSEEEQTEETRQELLASLAVGMNITAGLESVPVGGSTQVVAACAEMENSLQPVAGVDITFEIDSQPGSDADLDGQAEVTS</sequence>
<gene>
    <name evidence="2" type="ORF">S01H1_53792</name>
</gene>
<dbReference type="Gene3D" id="4.10.1080.10">
    <property type="entry name" value="TSP type-3 repeat"/>
    <property type="match status" value="1"/>
</dbReference>
<comment type="caution">
    <text evidence="2">The sequence shown here is derived from an EMBL/GenBank/DDBJ whole genome shotgun (WGS) entry which is preliminary data.</text>
</comment>
<dbReference type="GO" id="GO:0005509">
    <property type="term" value="F:calcium ion binding"/>
    <property type="evidence" value="ECO:0007669"/>
    <property type="project" value="InterPro"/>
</dbReference>
<accession>X0WTV0</accession>
<feature type="compositionally biased region" description="Acidic residues" evidence="1">
    <location>
        <begin position="1"/>
        <end position="11"/>
    </location>
</feature>